<dbReference type="GO" id="GO:0003810">
    <property type="term" value="F:protein-glutamine gamma-glutamyltransferase activity"/>
    <property type="evidence" value="ECO:0007669"/>
    <property type="project" value="UniProtKB-EC"/>
</dbReference>
<name>A0ABS2NYU3_9BACI</name>
<sequence length="282" mass="32328">MIQLSGKPFDQTDLWPPGSMDATIVQSLMDDPETHSYDSMEELQFELTFRKNIISSAELMSQGEARFETFAGSVGNPDYWGMTTRGAFQLRDDAEPAAAIQDIFKNSSLYAYECATAMIMIYYHAALMTIGEKLFNQLFENLYLYSWHTDVDLGVQSLLTKHLIPGDVAYFNNPDYHPETPWWRGENAIVMGDGMYFGHGIGIKTAQEITDFLNSVRQPDSTTPAALINLVARPSIKHLYELSKLPRGFNRGYKAQHFIIHHNKTSISFYRYLCYLYKPYYR</sequence>
<keyword evidence="3 4" id="KW-0012">Acyltransferase</keyword>
<gene>
    <name evidence="4" type="ORF">JOC95_001659</name>
</gene>
<dbReference type="InterPro" id="IPR020916">
    <property type="entry name" value="Gln_gamma-glutamylTfrase_bac"/>
</dbReference>
<evidence type="ECO:0000256" key="1">
    <source>
        <dbReference type="ARBA" id="ARBA00022679"/>
    </source>
</evidence>
<protein>
    <submittedName>
        <fullName evidence="4">Protein-glutamine gamma-glutamyltransferase</fullName>
        <ecNumber evidence="4">2.3.2.13</ecNumber>
    </submittedName>
</protein>
<comment type="caution">
    <text evidence="4">The sequence shown here is derived from an EMBL/GenBank/DDBJ whole genome shotgun (WGS) entry which is preliminary data.</text>
</comment>
<keyword evidence="5" id="KW-1185">Reference proteome</keyword>
<accession>A0ABS2NYU3</accession>
<organism evidence="4 5">
    <name type="scientific">Sutcliffiella tianshenii</name>
    <dbReference type="NCBI Taxonomy" id="1463404"/>
    <lineage>
        <taxon>Bacteria</taxon>
        <taxon>Bacillati</taxon>
        <taxon>Bacillota</taxon>
        <taxon>Bacilli</taxon>
        <taxon>Bacillales</taxon>
        <taxon>Bacillaceae</taxon>
        <taxon>Sutcliffiella</taxon>
    </lineage>
</organism>
<dbReference type="Pfam" id="PF20085">
    <property type="entry name" value="TGL"/>
    <property type="match status" value="1"/>
</dbReference>
<dbReference type="EC" id="2.3.2.13" evidence="4"/>
<keyword evidence="2" id="KW-0749">Sporulation</keyword>
<dbReference type="Proteomes" id="UP000737402">
    <property type="component" value="Unassembled WGS sequence"/>
</dbReference>
<evidence type="ECO:0000256" key="2">
    <source>
        <dbReference type="ARBA" id="ARBA00022969"/>
    </source>
</evidence>
<keyword evidence="1 4" id="KW-0808">Transferase</keyword>
<evidence type="ECO:0000313" key="4">
    <source>
        <dbReference type="EMBL" id="MBM7619807.1"/>
    </source>
</evidence>
<evidence type="ECO:0000313" key="5">
    <source>
        <dbReference type="Proteomes" id="UP000737402"/>
    </source>
</evidence>
<dbReference type="EMBL" id="JAFBED010000003">
    <property type="protein sequence ID" value="MBM7619807.1"/>
    <property type="molecule type" value="Genomic_DNA"/>
</dbReference>
<reference evidence="4 5" key="1">
    <citation type="submission" date="2021-01" db="EMBL/GenBank/DDBJ databases">
        <title>Genomic Encyclopedia of Type Strains, Phase IV (KMG-IV): sequencing the most valuable type-strain genomes for metagenomic binning, comparative biology and taxonomic classification.</title>
        <authorList>
            <person name="Goeker M."/>
        </authorList>
    </citation>
    <scope>NUCLEOTIDE SEQUENCE [LARGE SCALE GENOMIC DNA]</scope>
    <source>
        <strain evidence="4 5">DSM 25879</strain>
    </source>
</reference>
<dbReference type="RefSeq" id="WP_204415057.1">
    <property type="nucleotide sequence ID" value="NZ_JAFBED010000003.1"/>
</dbReference>
<dbReference type="HAMAP" id="MF_00727">
    <property type="entry name" value="Tgl"/>
    <property type="match status" value="1"/>
</dbReference>
<dbReference type="NCBIfam" id="NF002869">
    <property type="entry name" value="PRK03187.1"/>
    <property type="match status" value="1"/>
</dbReference>
<evidence type="ECO:0000256" key="3">
    <source>
        <dbReference type="ARBA" id="ARBA00023315"/>
    </source>
</evidence>
<proteinExistence type="inferred from homology"/>